<dbReference type="InterPro" id="IPR016064">
    <property type="entry name" value="NAD/diacylglycerol_kinase_sf"/>
</dbReference>
<dbReference type="InterPro" id="IPR017438">
    <property type="entry name" value="ATP-NAD_kinase_N"/>
</dbReference>
<dbReference type="InterPro" id="IPR001206">
    <property type="entry name" value="Diacylglycerol_kinase_cat_dom"/>
</dbReference>
<dbReference type="RefSeq" id="WP_074827753.1">
    <property type="nucleotide sequence ID" value="NZ_FNTI01000001.1"/>
</dbReference>
<dbReference type="PANTHER" id="PTHR30492">
    <property type="entry name" value="METHYLGLYOXAL SYNTHASE"/>
    <property type="match status" value="1"/>
</dbReference>
<dbReference type="Proteomes" id="UP000183208">
    <property type="component" value="Unassembled WGS sequence"/>
</dbReference>
<accession>A0A1M7GCC9</accession>
<dbReference type="GO" id="GO:0016301">
    <property type="term" value="F:kinase activity"/>
    <property type="evidence" value="ECO:0007669"/>
    <property type="project" value="UniProtKB-KW"/>
</dbReference>
<dbReference type="SUPFAM" id="SSF111331">
    <property type="entry name" value="NAD kinase/diacylglycerol kinase-like"/>
    <property type="match status" value="1"/>
</dbReference>
<dbReference type="Pfam" id="PF00781">
    <property type="entry name" value="DAGK_cat"/>
    <property type="match status" value="1"/>
</dbReference>
<evidence type="ECO:0000313" key="3">
    <source>
        <dbReference type="Proteomes" id="UP000183208"/>
    </source>
</evidence>
<dbReference type="EMBL" id="FNTI01000001">
    <property type="protein sequence ID" value="SEE17978.1"/>
    <property type="molecule type" value="Genomic_DNA"/>
</dbReference>
<keyword evidence="2" id="KW-0418">Kinase</keyword>
<dbReference type="PROSITE" id="PS50146">
    <property type="entry name" value="DAGK"/>
    <property type="match status" value="1"/>
</dbReference>
<feature type="domain" description="DAGKc" evidence="1">
    <location>
        <begin position="57"/>
        <end position="144"/>
    </location>
</feature>
<proteinExistence type="predicted"/>
<dbReference type="SMART" id="SM00046">
    <property type="entry name" value="DAGKc"/>
    <property type="match status" value="1"/>
</dbReference>
<dbReference type="GO" id="GO:0019242">
    <property type="term" value="P:methylglyoxal biosynthetic process"/>
    <property type="evidence" value="ECO:0007669"/>
    <property type="project" value="InterPro"/>
</dbReference>
<dbReference type="OrthoDB" id="142078at2"/>
<dbReference type="InterPro" id="IPR004363">
    <property type="entry name" value="Methylgl_synth"/>
</dbReference>
<reference evidence="2 3" key="1">
    <citation type="submission" date="2016-10" db="EMBL/GenBank/DDBJ databases">
        <authorList>
            <person name="de Groot N.N."/>
        </authorList>
    </citation>
    <scope>NUCLEOTIDE SEQUENCE [LARGE SCALE GENOMIC DNA]</scope>
    <source>
        <strain evidence="2 3">GAS522</strain>
    </source>
</reference>
<dbReference type="Gene3D" id="3.40.50.10330">
    <property type="entry name" value="Probable inorganic polyphosphate/atp-NAD kinase, domain 1"/>
    <property type="match status" value="1"/>
</dbReference>
<dbReference type="AlphaFoldDB" id="A0A1M7GCC9"/>
<dbReference type="GO" id="GO:0005829">
    <property type="term" value="C:cytosol"/>
    <property type="evidence" value="ECO:0007669"/>
    <property type="project" value="TreeGrafter"/>
</dbReference>
<keyword evidence="2" id="KW-0808">Transferase</keyword>
<dbReference type="PANTHER" id="PTHR30492:SF0">
    <property type="entry name" value="METHYLGLYOXAL SYNTHASE"/>
    <property type="match status" value="1"/>
</dbReference>
<dbReference type="GO" id="GO:0008929">
    <property type="term" value="F:methylglyoxal synthase activity"/>
    <property type="evidence" value="ECO:0007669"/>
    <property type="project" value="InterPro"/>
</dbReference>
<evidence type="ECO:0000313" key="2">
    <source>
        <dbReference type="EMBL" id="SEE17978.1"/>
    </source>
</evidence>
<gene>
    <name evidence="2" type="ORF">SAMN05444171_6546</name>
</gene>
<name>A0A1M7GCC9_9BRAD</name>
<evidence type="ECO:0000259" key="1">
    <source>
        <dbReference type="PROSITE" id="PS50146"/>
    </source>
</evidence>
<organism evidence="2 3">
    <name type="scientific">Bradyrhizobium lablabi</name>
    <dbReference type="NCBI Taxonomy" id="722472"/>
    <lineage>
        <taxon>Bacteria</taxon>
        <taxon>Pseudomonadati</taxon>
        <taxon>Pseudomonadota</taxon>
        <taxon>Alphaproteobacteria</taxon>
        <taxon>Hyphomicrobiales</taxon>
        <taxon>Nitrobacteraceae</taxon>
        <taxon>Bradyrhizobium</taxon>
    </lineage>
</organism>
<protein>
    <submittedName>
        <fullName evidence="2">Diacylglycerol kinase family enzyme</fullName>
    </submittedName>
</protein>
<sequence length="312" mass="33949">MLPDARLRVAALLNASAGTIERQGAGTLRDVLASAFEKHGIAAALEFLPGSELGSAAERARQQVVDGELDAIVVGGGDGSVRTVASVLAGSNIPLGILPLGTLNHFARDLGISVVAERAVAIIGAGEQRAVDVGEVNDVIFVNNSSIGFYPYLVLERERRRRRERLSKRIAMILAMPRVLRNLPLFRLTILVEGTVEPCRSPCVFVGNNEYRISGPGLGARERLDRGELCLYVARTQGRLSMFWLACRCILGLVRQQRDLRIFKGATADISARRSRLLVAFDGEVATMQSPLHYKIRRGALRVFAPPNWIGS</sequence>
<dbReference type="Gene3D" id="2.60.200.40">
    <property type="match status" value="1"/>
</dbReference>